<keyword evidence="4" id="KW-1185">Reference proteome</keyword>
<dbReference type="Proteomes" id="UP000182229">
    <property type="component" value="Unassembled WGS sequence"/>
</dbReference>
<evidence type="ECO:0008006" key="5">
    <source>
        <dbReference type="Google" id="ProtNLM"/>
    </source>
</evidence>
<evidence type="ECO:0000256" key="2">
    <source>
        <dbReference type="SAM" id="SignalP"/>
    </source>
</evidence>
<evidence type="ECO:0000256" key="1">
    <source>
        <dbReference type="SAM" id="Phobius"/>
    </source>
</evidence>
<keyword evidence="2" id="KW-0732">Signal</keyword>
<dbReference type="STRING" id="83449.BON30_35380"/>
<proteinExistence type="predicted"/>
<dbReference type="Pfam" id="PF14412">
    <property type="entry name" value="AHH"/>
    <property type="match status" value="1"/>
</dbReference>
<dbReference type="AlphaFoldDB" id="A0A1L9B1D7"/>
<feature type="transmembrane region" description="Helical" evidence="1">
    <location>
        <begin position="152"/>
        <end position="171"/>
    </location>
</feature>
<feature type="transmembrane region" description="Helical" evidence="1">
    <location>
        <begin position="178"/>
        <end position="197"/>
    </location>
</feature>
<accession>A0A1L9B1D7</accession>
<evidence type="ECO:0000313" key="4">
    <source>
        <dbReference type="Proteomes" id="UP000182229"/>
    </source>
</evidence>
<keyword evidence="1" id="KW-0812">Transmembrane</keyword>
<sequence>MRIRGIVALLLLAAGCATTRVVNLDTGQGTPIVYQPVDTDPIEIDEAGFKRAVAQLVLDMNLNVMHEESEQDARLSLLASARGVVDCAQGRTMAQSYARIGQQQDSPGAGLNLLEGELKLESAELLMQSLSFAFDTVWDGVEEAIKDFANPAALRAMVVSMVGTALVMLVAPEPITKLLAIALTASLIAYLGTGPVWNLGQGFLRLMEESKKARTHSELEVVGHRFGKVLGDNGARVLVIAALAVLGGQNATAARGSNLPGAAQATLRAQVEGGFKLSAAWAGEVQSIAIPSAGVLNVALAPTAVAAVAMGPGNSIQGDPEGDIHHICTNKNEISETSGGPWTPLFQQVFDRARMSLDDVANKVRIQGHKGPHPAEYHKEVLRRIDQATLGCRGPAQCRAVLVEELMKLAKDLTTEGTKMRKLITKRPEG</sequence>
<dbReference type="RefSeq" id="WP_071903111.1">
    <property type="nucleotide sequence ID" value="NZ_MPIN01000012.1"/>
</dbReference>
<reference evidence="4" key="1">
    <citation type="submission" date="2016-11" db="EMBL/GenBank/DDBJ databases">
        <authorList>
            <person name="Shukria A."/>
            <person name="Stevens D.C."/>
        </authorList>
    </citation>
    <scope>NUCLEOTIDE SEQUENCE [LARGE SCALE GENOMIC DNA]</scope>
    <source>
        <strain evidence="4">Cbfe23</strain>
    </source>
</reference>
<keyword evidence="1" id="KW-0472">Membrane</keyword>
<dbReference type="EMBL" id="MPIN01000012">
    <property type="protein sequence ID" value="OJH36087.1"/>
    <property type="molecule type" value="Genomic_DNA"/>
</dbReference>
<dbReference type="OrthoDB" id="5525009at2"/>
<dbReference type="InterPro" id="IPR032871">
    <property type="entry name" value="AHH_dom_containing"/>
</dbReference>
<name>A0A1L9B1D7_9BACT</name>
<protein>
    <recommendedName>
        <fullName evidence="5">Lipoprotein</fullName>
    </recommendedName>
</protein>
<comment type="caution">
    <text evidence="3">The sequence shown here is derived from an EMBL/GenBank/DDBJ whole genome shotgun (WGS) entry which is preliminary data.</text>
</comment>
<dbReference type="PROSITE" id="PS51257">
    <property type="entry name" value="PROKAR_LIPOPROTEIN"/>
    <property type="match status" value="1"/>
</dbReference>
<feature type="signal peptide" evidence="2">
    <location>
        <begin position="1"/>
        <end position="19"/>
    </location>
</feature>
<feature type="chain" id="PRO_5012228314" description="Lipoprotein" evidence="2">
    <location>
        <begin position="20"/>
        <end position="430"/>
    </location>
</feature>
<organism evidence="3 4">
    <name type="scientific">Cystobacter ferrugineus</name>
    <dbReference type="NCBI Taxonomy" id="83449"/>
    <lineage>
        <taxon>Bacteria</taxon>
        <taxon>Pseudomonadati</taxon>
        <taxon>Myxococcota</taxon>
        <taxon>Myxococcia</taxon>
        <taxon>Myxococcales</taxon>
        <taxon>Cystobacterineae</taxon>
        <taxon>Archangiaceae</taxon>
        <taxon>Cystobacter</taxon>
    </lineage>
</organism>
<reference evidence="3 4" key="2">
    <citation type="submission" date="2016-12" db="EMBL/GenBank/DDBJ databases">
        <title>Draft Genome Sequence of Cystobacter ferrugineus Strain Cbfe23.</title>
        <authorList>
            <person name="Akbar S."/>
            <person name="Dowd S.E."/>
            <person name="Stevens D.C."/>
        </authorList>
    </citation>
    <scope>NUCLEOTIDE SEQUENCE [LARGE SCALE GENOMIC DNA]</scope>
    <source>
        <strain evidence="3 4">Cbfe23</strain>
    </source>
</reference>
<gene>
    <name evidence="3" type="ORF">BON30_35380</name>
</gene>
<evidence type="ECO:0000313" key="3">
    <source>
        <dbReference type="EMBL" id="OJH36087.1"/>
    </source>
</evidence>
<keyword evidence="1" id="KW-1133">Transmembrane helix</keyword>